<name>A0AAD4NSX0_9PLEO</name>
<keyword evidence="2" id="KW-1185">Reference proteome</keyword>
<comment type="caution">
    <text evidence="1">The sequence shown here is derived from an EMBL/GenBank/DDBJ whole genome shotgun (WGS) entry which is preliminary data.</text>
</comment>
<gene>
    <name evidence="1" type="ORF">G6011_11029</name>
</gene>
<dbReference type="EMBL" id="JAANER010000003">
    <property type="protein sequence ID" value="KAG9192295.1"/>
    <property type="molecule type" value="Genomic_DNA"/>
</dbReference>
<dbReference type="AlphaFoldDB" id="A0AAD4NSX0"/>
<evidence type="ECO:0000313" key="1">
    <source>
        <dbReference type="EMBL" id="KAG9192295.1"/>
    </source>
</evidence>
<dbReference type="Proteomes" id="UP001199106">
    <property type="component" value="Unassembled WGS sequence"/>
</dbReference>
<accession>A0AAD4NSX0</accession>
<sequence>MGFGVSIAVETLLEDKLDMVGVEIDVDEGIRGLEVDQADVVVGAGVDDDGVAVGEDDDFDALLELQLVAGATVVKTVAVTSRVTVSPGPTTSTVFVVSTTEVAVAGPGVDESPPTLTTE</sequence>
<protein>
    <submittedName>
        <fullName evidence="1">Uncharacterized protein</fullName>
    </submittedName>
</protein>
<evidence type="ECO:0000313" key="2">
    <source>
        <dbReference type="Proteomes" id="UP001199106"/>
    </source>
</evidence>
<reference evidence="1" key="1">
    <citation type="submission" date="2021-07" db="EMBL/GenBank/DDBJ databases">
        <title>Genome Resource of American Ginseng Black Spot Pathogen Alternaria panax.</title>
        <authorList>
            <person name="Qiu C."/>
            <person name="Wang W."/>
            <person name="Liu Z."/>
        </authorList>
    </citation>
    <scope>NUCLEOTIDE SEQUENCE</scope>
    <source>
        <strain evidence="1">BNCC115425</strain>
    </source>
</reference>
<proteinExistence type="predicted"/>
<organism evidence="1 2">
    <name type="scientific">Alternaria panax</name>
    <dbReference type="NCBI Taxonomy" id="48097"/>
    <lineage>
        <taxon>Eukaryota</taxon>
        <taxon>Fungi</taxon>
        <taxon>Dikarya</taxon>
        <taxon>Ascomycota</taxon>
        <taxon>Pezizomycotina</taxon>
        <taxon>Dothideomycetes</taxon>
        <taxon>Pleosporomycetidae</taxon>
        <taxon>Pleosporales</taxon>
        <taxon>Pleosporineae</taxon>
        <taxon>Pleosporaceae</taxon>
        <taxon>Alternaria</taxon>
        <taxon>Alternaria sect. Panax</taxon>
    </lineage>
</organism>